<feature type="chain" id="PRO_5001562936" evidence="3">
    <location>
        <begin position="22"/>
        <end position="570"/>
    </location>
</feature>
<dbReference type="FunFam" id="1.10.246.130:FF:000001">
    <property type="entry name" value="Gamma-glutamyltransferase 5 isoform 1"/>
    <property type="match status" value="1"/>
</dbReference>
<dbReference type="InterPro" id="IPR043138">
    <property type="entry name" value="GGT_lsub"/>
</dbReference>
<name>A0A034WZA3_APHER</name>
<dbReference type="InterPro" id="IPR000101">
    <property type="entry name" value="GGT_peptidase"/>
</dbReference>
<feature type="active site" description="Nucleophile" evidence="1">
    <location>
        <position position="380"/>
    </location>
</feature>
<dbReference type="PANTHER" id="PTHR11686:SF9">
    <property type="entry name" value="RE13973P"/>
    <property type="match status" value="1"/>
</dbReference>
<dbReference type="SUPFAM" id="SSF56235">
    <property type="entry name" value="N-terminal nucleophile aminohydrolases (Ntn hydrolases)"/>
    <property type="match status" value="1"/>
</dbReference>
<dbReference type="InterPro" id="IPR029055">
    <property type="entry name" value="Ntn_hydrolases_N"/>
</dbReference>
<feature type="signal peptide" evidence="3">
    <location>
        <begin position="1"/>
        <end position="21"/>
    </location>
</feature>
<dbReference type="NCBIfam" id="TIGR00066">
    <property type="entry name" value="g_glut_trans"/>
    <property type="match status" value="1"/>
</dbReference>
<dbReference type="GO" id="GO:0006751">
    <property type="term" value="P:glutathione catabolic process"/>
    <property type="evidence" value="ECO:0007669"/>
    <property type="project" value="InterPro"/>
</dbReference>
<feature type="binding site" evidence="2">
    <location>
        <position position="474"/>
    </location>
    <ligand>
        <name>L-glutamate</name>
        <dbReference type="ChEBI" id="CHEBI:29985"/>
    </ligand>
</feature>
<dbReference type="PRINTS" id="PR01210">
    <property type="entry name" value="GGTRANSPTASE"/>
</dbReference>
<dbReference type="PANTHER" id="PTHR11686">
    <property type="entry name" value="GAMMA GLUTAMYL TRANSPEPTIDASE"/>
    <property type="match status" value="1"/>
</dbReference>
<dbReference type="EMBL" id="GBCU01000005">
    <property type="protein sequence ID" value="JAC59143.1"/>
    <property type="molecule type" value="mRNA"/>
</dbReference>
<dbReference type="Gene3D" id="1.10.246.130">
    <property type="match status" value="1"/>
</dbReference>
<evidence type="ECO:0000256" key="3">
    <source>
        <dbReference type="SAM" id="SignalP"/>
    </source>
</evidence>
<dbReference type="InterPro" id="IPR043137">
    <property type="entry name" value="GGT_ssub_C"/>
</dbReference>
<dbReference type="Gene3D" id="3.60.20.40">
    <property type="match status" value="1"/>
</dbReference>
<dbReference type="GO" id="GO:0005886">
    <property type="term" value="C:plasma membrane"/>
    <property type="evidence" value="ECO:0007669"/>
    <property type="project" value="TreeGrafter"/>
</dbReference>
<protein>
    <submittedName>
        <fullName evidence="4">Venom gamma-glutamyl transpeptidase</fullName>
    </submittedName>
</protein>
<dbReference type="Pfam" id="PF01019">
    <property type="entry name" value="G_glu_transpept"/>
    <property type="match status" value="1"/>
</dbReference>
<evidence type="ECO:0000256" key="2">
    <source>
        <dbReference type="PIRSR" id="PIRSR600101-2"/>
    </source>
</evidence>
<evidence type="ECO:0000256" key="1">
    <source>
        <dbReference type="PIRSR" id="PIRSR600101-1"/>
    </source>
</evidence>
<dbReference type="GO" id="GO:0036374">
    <property type="term" value="F:glutathione hydrolase activity"/>
    <property type="evidence" value="ECO:0007669"/>
    <property type="project" value="InterPro"/>
</dbReference>
<organism evidence="4">
    <name type="scientific">Aphidius ervi</name>
    <name type="common">Aphid parasite</name>
    <dbReference type="NCBI Taxonomy" id="37627"/>
    <lineage>
        <taxon>Eukaryota</taxon>
        <taxon>Metazoa</taxon>
        <taxon>Ecdysozoa</taxon>
        <taxon>Arthropoda</taxon>
        <taxon>Hexapoda</taxon>
        <taxon>Insecta</taxon>
        <taxon>Pterygota</taxon>
        <taxon>Neoptera</taxon>
        <taxon>Endopterygota</taxon>
        <taxon>Hymenoptera</taxon>
        <taxon>Apocrita</taxon>
        <taxon>Ichneumonoidea</taxon>
        <taxon>Braconidae</taxon>
        <taxon>Aphidiinae</taxon>
        <taxon>Aphidius</taxon>
    </lineage>
</organism>
<feature type="binding site" evidence="2">
    <location>
        <begin position="451"/>
        <end position="452"/>
    </location>
    <ligand>
        <name>L-glutamate</name>
        <dbReference type="ChEBI" id="CHEBI:29985"/>
    </ligand>
</feature>
<keyword evidence="3" id="KW-0732">Signal</keyword>
<accession>A0A034WZA3</accession>
<dbReference type="AlphaFoldDB" id="A0A034WZA3"/>
<proteinExistence type="evidence at transcript level"/>
<sequence length="570" mass="62372">MITKFLLSMIALIFLKYQCNCETPESVSRNFKKAAVCAGVDECAEIGLSILKKGGTAVDSAIATMICNGLIHMHIAGYGGGFFMTIYQSDTKKVSFLNAKEKSPKETSEYSYKQLPLDEKTGLRIAVPGEIAGYAKAHEKFGKIPWSDLFQPTIDLCKKGFKITKTLHDALEKSQSDIENDETLRELFMDKETNSQSLKREGDLVKPTALCETLVTIASKGAGEFYNGTLAKTIVEDLQSQSSIITEDDFSDYEAEWLEPLSIKLSNDLTLHTSSVPSSGGLLTLIMNILNEFNFTPNSLNGTDNTSLTYHKIMESFKWSFPQKYKLGDSKFSKKILDLLVNEFTSKDYAKSIKKKINEKKTSNKESDYGGKESVEDQGTAQVSVIDSNGNAVSATSSINAPFGSGIVSKRTGLIFNNAMDGFWTPTVTGPTGGEETQDGNRIDAQKKPLSSMLPTIITDSNGDVKVVIGGTGGTKIITSVSFVLARYLWMGEDMKTAIDADRIHYQDIIMRVGAEKMDDVVQNLKRKYGHRVVLLKEPHSAICSLSKENGVINGVADGRRGGNVAGIDE</sequence>
<feature type="binding site" evidence="2">
    <location>
        <begin position="398"/>
        <end position="400"/>
    </location>
    <ligand>
        <name>L-glutamate</name>
        <dbReference type="ChEBI" id="CHEBI:29985"/>
    </ligand>
</feature>
<reference evidence="4" key="1">
    <citation type="journal article" date="2014" name="BMC Genomics">
        <title>Identification of the main venom protein components of Aphidius ervi, a parasitoid wasp of the aphid model Acyrthosiphon pisum.</title>
        <authorList>
            <person name="Colinet D."/>
            <person name="Anselme C."/>
            <person name="Deleury E."/>
            <person name="Mancini D."/>
            <person name="Poulain J."/>
            <person name="Azema-Dossat C."/>
            <person name="Belghazi M."/>
            <person name="Tares S."/>
            <person name="Pennacchio F."/>
            <person name="Poirie M."/>
            <person name="Gatti J.-L."/>
        </authorList>
    </citation>
    <scope>NUCLEOTIDE SEQUENCE</scope>
    <source>
        <strain evidence="4">FR</strain>
    </source>
</reference>
<evidence type="ECO:0000313" key="4">
    <source>
        <dbReference type="EMBL" id="JAC59143.1"/>
    </source>
</evidence>